<keyword evidence="1" id="KW-0812">Transmembrane</keyword>
<sequence>MLFGIPISAAIDIIFRHMTATSYFIIGTLLILFSCVIVIVPPELFHCSMKKKKECAKLDKSKVNKILQ</sequence>
<evidence type="ECO:0000256" key="1">
    <source>
        <dbReference type="SAM" id="Phobius"/>
    </source>
</evidence>
<evidence type="ECO:0000313" key="2">
    <source>
        <dbReference type="WBParaSite" id="maker-PairedContig_5807-snap-gene-0.10-mRNA-1"/>
    </source>
</evidence>
<feature type="transmembrane region" description="Helical" evidence="1">
    <location>
        <begin position="20"/>
        <end position="40"/>
    </location>
</feature>
<keyword evidence="1" id="KW-0472">Membrane</keyword>
<protein>
    <submittedName>
        <fullName evidence="2">Uncharacterized protein</fullName>
    </submittedName>
</protein>
<reference evidence="2" key="1">
    <citation type="submission" date="2016-11" db="UniProtKB">
        <authorList>
            <consortium name="WormBaseParasite"/>
        </authorList>
    </citation>
    <scope>IDENTIFICATION</scope>
    <source>
        <strain evidence="2">pt0022</strain>
    </source>
</reference>
<dbReference type="WBParaSite" id="maker-PairedContig_5807-snap-gene-0.10-mRNA-1">
    <property type="protein sequence ID" value="maker-PairedContig_5807-snap-gene-0.10-mRNA-1"/>
    <property type="gene ID" value="maker-PairedContig_5807-snap-gene-0.10"/>
</dbReference>
<dbReference type="AlphaFoldDB" id="A0A1I8EXC8"/>
<proteinExistence type="predicted"/>
<accession>A0A1I8EXC8</accession>
<keyword evidence="1" id="KW-1133">Transmembrane helix</keyword>
<name>A0A1I8EXC8_WUCBA</name>
<organism evidence="2">
    <name type="scientific">Wuchereria bancrofti</name>
    <dbReference type="NCBI Taxonomy" id="6293"/>
    <lineage>
        <taxon>Eukaryota</taxon>
        <taxon>Metazoa</taxon>
        <taxon>Ecdysozoa</taxon>
        <taxon>Nematoda</taxon>
        <taxon>Chromadorea</taxon>
        <taxon>Rhabditida</taxon>
        <taxon>Spirurina</taxon>
        <taxon>Spiruromorpha</taxon>
        <taxon>Filarioidea</taxon>
        <taxon>Onchocercidae</taxon>
        <taxon>Wuchereria</taxon>
    </lineage>
</organism>